<gene>
    <name evidence="7" type="ORF">D0Y65_047191</name>
</gene>
<evidence type="ECO:0000256" key="4">
    <source>
        <dbReference type="RuleBase" id="RU361153"/>
    </source>
</evidence>
<protein>
    <submittedName>
        <fullName evidence="7">Glycosyl hydrolase 5 family protein</fullName>
    </submittedName>
</protein>
<name>A0A445FMR5_GLYSO</name>
<organism evidence="7 8">
    <name type="scientific">Glycine soja</name>
    <name type="common">Wild soybean</name>
    <dbReference type="NCBI Taxonomy" id="3848"/>
    <lineage>
        <taxon>Eukaryota</taxon>
        <taxon>Viridiplantae</taxon>
        <taxon>Streptophyta</taxon>
        <taxon>Embryophyta</taxon>
        <taxon>Tracheophyta</taxon>
        <taxon>Spermatophyta</taxon>
        <taxon>Magnoliopsida</taxon>
        <taxon>eudicotyledons</taxon>
        <taxon>Gunneridae</taxon>
        <taxon>Pentapetalae</taxon>
        <taxon>rosids</taxon>
        <taxon>fabids</taxon>
        <taxon>Fabales</taxon>
        <taxon>Fabaceae</taxon>
        <taxon>Papilionoideae</taxon>
        <taxon>50 kb inversion clade</taxon>
        <taxon>NPAAA clade</taxon>
        <taxon>indigoferoid/millettioid clade</taxon>
        <taxon>Phaseoleae</taxon>
        <taxon>Glycine</taxon>
        <taxon>Glycine subgen. Soja</taxon>
    </lineage>
</organism>
<accession>A0A445FMR5</accession>
<dbReference type="GO" id="GO:0004553">
    <property type="term" value="F:hydrolase activity, hydrolyzing O-glycosyl compounds"/>
    <property type="evidence" value="ECO:0007669"/>
    <property type="project" value="InterPro"/>
</dbReference>
<dbReference type="SUPFAM" id="SSF51445">
    <property type="entry name" value="(Trans)glycosidases"/>
    <property type="match status" value="1"/>
</dbReference>
<comment type="caution">
    <text evidence="7">The sequence shown here is derived from an EMBL/GenBank/DDBJ whole genome shotgun (WGS) entry which is preliminary data.</text>
</comment>
<dbReference type="Proteomes" id="UP000289340">
    <property type="component" value="Chromosome 18"/>
</dbReference>
<dbReference type="EMBL" id="QZWG01000018">
    <property type="protein sequence ID" value="RZB50140.1"/>
    <property type="molecule type" value="Genomic_DNA"/>
</dbReference>
<evidence type="ECO:0000313" key="8">
    <source>
        <dbReference type="Proteomes" id="UP000289340"/>
    </source>
</evidence>
<keyword evidence="8" id="KW-1185">Reference proteome</keyword>
<keyword evidence="3 4" id="KW-0326">Glycosidase</keyword>
<keyword evidence="5" id="KW-0732">Signal</keyword>
<dbReference type="SUPFAM" id="SSF50370">
    <property type="entry name" value="Ricin B-like lectins"/>
    <property type="match status" value="1"/>
</dbReference>
<dbReference type="PANTHER" id="PTHR31263">
    <property type="entry name" value="CELLULASE FAMILY PROTEIN (AFU_ORTHOLOGUE AFUA_5G14560)"/>
    <property type="match status" value="1"/>
</dbReference>
<dbReference type="InterPro" id="IPR001547">
    <property type="entry name" value="Glyco_hydro_5"/>
</dbReference>
<dbReference type="InterPro" id="IPR017853">
    <property type="entry name" value="GH"/>
</dbReference>
<feature type="domain" description="Glycoside hydrolase family 5" evidence="6">
    <location>
        <begin position="79"/>
        <end position="352"/>
    </location>
</feature>
<dbReference type="Gramene" id="XM_028358066.1">
    <property type="protein sequence ID" value="XP_028213867.1"/>
    <property type="gene ID" value="LOC114396166"/>
</dbReference>
<dbReference type="GO" id="GO:0000272">
    <property type="term" value="P:polysaccharide catabolic process"/>
    <property type="evidence" value="ECO:0007669"/>
    <property type="project" value="InterPro"/>
</dbReference>
<dbReference type="Pfam" id="PF00150">
    <property type="entry name" value="Cellulase"/>
    <property type="match status" value="1"/>
</dbReference>
<dbReference type="PANTHER" id="PTHR31263:SF65">
    <property type="entry name" value="CELLULASE (GLYCOSYL HYDROLASE FAMILY 5)"/>
    <property type="match status" value="1"/>
</dbReference>
<evidence type="ECO:0000313" key="7">
    <source>
        <dbReference type="EMBL" id="RZB50140.1"/>
    </source>
</evidence>
<evidence type="ECO:0000256" key="1">
    <source>
        <dbReference type="ARBA" id="ARBA00005641"/>
    </source>
</evidence>
<feature type="signal peptide" evidence="5">
    <location>
        <begin position="1"/>
        <end position="31"/>
    </location>
</feature>
<dbReference type="Gene3D" id="3.20.20.80">
    <property type="entry name" value="Glycosidases"/>
    <property type="match status" value="1"/>
</dbReference>
<evidence type="ECO:0000256" key="3">
    <source>
        <dbReference type="ARBA" id="ARBA00023295"/>
    </source>
</evidence>
<reference evidence="7 8" key="1">
    <citation type="submission" date="2018-09" db="EMBL/GenBank/DDBJ databases">
        <title>A high-quality reference genome of wild soybean provides a powerful tool to mine soybean genomes.</title>
        <authorList>
            <person name="Xie M."/>
            <person name="Chung C.Y.L."/>
            <person name="Li M.-W."/>
            <person name="Wong F.-L."/>
            <person name="Chan T.-F."/>
            <person name="Lam H.-M."/>
        </authorList>
    </citation>
    <scope>NUCLEOTIDE SEQUENCE [LARGE SCALE GENOMIC DNA]</scope>
    <source>
        <strain evidence="8">cv. W05</strain>
        <tissue evidence="7">Hypocotyl of etiolated seedlings</tissue>
    </source>
</reference>
<feature type="chain" id="PRO_5019000874" evidence="5">
    <location>
        <begin position="32"/>
        <end position="533"/>
    </location>
</feature>
<proteinExistence type="inferred from homology"/>
<evidence type="ECO:0000256" key="5">
    <source>
        <dbReference type="SAM" id="SignalP"/>
    </source>
</evidence>
<dbReference type="AlphaFoldDB" id="A0A445FMR5"/>
<evidence type="ECO:0000259" key="6">
    <source>
        <dbReference type="Pfam" id="PF00150"/>
    </source>
</evidence>
<comment type="similarity">
    <text evidence="1 4">Belongs to the glycosyl hydrolase 5 (cellulase A) family.</text>
</comment>
<dbReference type="InterPro" id="IPR035992">
    <property type="entry name" value="Ricin_B-like_lectins"/>
</dbReference>
<sequence length="533" mass="59220">MGWSFPLSPLVTTITIVLLLCVTLQTKVVKAFPLYTQNRWIVDGNATRVKLACVNWVSHLEYMVAEGLGERPLDGIAKEIKSMGFNCVRLTWPIYLITNDSLATLTVRQSFNNLGLPQAISAVQVNNPSLIDLPLIKAYQDVVKGLGDKGLMVILDNHVSKPQWCCSNDDGNGFFGDQYFDPDLWIKGLTKMATLFKGVTNVVAMSLRNELRGPRQNANDWFKYMPKGAEAVHGANPDVLVIMSGLNYDLDLSFLRKQQVKLSFSRKLVFELHWYSFSDGDSWTTENPNQVCGKVTGRVMRSAGYLLEQGYPLVLSEFGWDLRGTNQNDNSYFNCLLPLAAQLDFDWAYWTLAGSYYLREGTVGLIEVYGILTQNTTLPTTTFLLQRISAIQLPYRGPGLSEVEAHKVIFHPLTGLCISGKLEPLKLGPCSNSEGWEYTAQKVLSVKGRNSTCLQAEGEGKEAKLGNECSVWEIVSDSKLHLSSKINNASDVCLDVDSNNNIVTNACKCLSGDKTCDPASQWFKLVDSTRKST</sequence>
<keyword evidence="2 4" id="KW-0378">Hydrolase</keyword>
<evidence type="ECO:0000256" key="2">
    <source>
        <dbReference type="ARBA" id="ARBA00022801"/>
    </source>
</evidence>